<name>E4QBF4_CALH1</name>
<evidence type="ECO:0000256" key="1">
    <source>
        <dbReference type="SAM" id="Phobius"/>
    </source>
</evidence>
<evidence type="ECO:0000313" key="3">
    <source>
        <dbReference type="Proteomes" id="UP000006890"/>
    </source>
</evidence>
<proteinExistence type="predicted"/>
<feature type="transmembrane region" description="Helical" evidence="1">
    <location>
        <begin position="34"/>
        <end position="56"/>
    </location>
</feature>
<organism evidence="2 3">
    <name type="scientific">Caldicellulosiruptor hydrothermalis (strain DSM 18901 / VKM B-2411 / 108)</name>
    <dbReference type="NCBI Taxonomy" id="632292"/>
    <lineage>
        <taxon>Bacteria</taxon>
        <taxon>Bacillati</taxon>
        <taxon>Bacillota</taxon>
        <taxon>Bacillota incertae sedis</taxon>
        <taxon>Caldicellulosiruptorales</taxon>
        <taxon>Caldicellulosiruptoraceae</taxon>
        <taxon>Caldicellulosiruptor</taxon>
    </lineage>
</organism>
<keyword evidence="1" id="KW-1133">Transmembrane helix</keyword>
<dbReference type="HOGENOM" id="CLU_2367548_0_0_9"/>
<dbReference type="EMBL" id="CP002219">
    <property type="protein sequence ID" value="ADQ06056.1"/>
    <property type="molecule type" value="Genomic_DNA"/>
</dbReference>
<keyword evidence="1" id="KW-0472">Membrane</keyword>
<dbReference type="Proteomes" id="UP000006890">
    <property type="component" value="Chromosome"/>
</dbReference>
<protein>
    <submittedName>
        <fullName evidence="2">Uncharacterized protein</fullName>
    </submittedName>
</protein>
<evidence type="ECO:0000313" key="2">
    <source>
        <dbReference type="EMBL" id="ADQ06056.1"/>
    </source>
</evidence>
<dbReference type="RefSeq" id="WP_013402265.1">
    <property type="nucleotide sequence ID" value="NC_014652.1"/>
</dbReference>
<dbReference type="AlphaFoldDB" id="E4QBF4"/>
<dbReference type="STRING" id="632292.Calhy_0308"/>
<reference key="1">
    <citation type="submission" date="2010-09" db="EMBL/GenBank/DDBJ databases">
        <title>Complete sequence of Caldicellulosiruptor hydrothermalis 108.</title>
        <authorList>
            <consortium name="US DOE Joint Genome Institute"/>
            <person name="Lucas S."/>
            <person name="Copeland A."/>
            <person name="Lapidus A."/>
            <person name="Cheng J.-F."/>
            <person name="Bruce D."/>
            <person name="Goodwin L."/>
            <person name="Pitluck S."/>
            <person name="Davenport K."/>
            <person name="Detter J.C."/>
            <person name="Han C."/>
            <person name="Tapia R."/>
            <person name="Land M."/>
            <person name="Hauser L."/>
            <person name="Chang Y.-J."/>
            <person name="Jeffries C."/>
            <person name="Kyrpides N."/>
            <person name="Ivanova N."/>
            <person name="Mikhailova N."/>
            <person name="Blumer-Schuette S.E."/>
            <person name="Kelly R.M."/>
            <person name="Woyke T."/>
        </authorList>
    </citation>
    <scope>NUCLEOTIDE SEQUENCE</scope>
    <source>
        <strain>108</strain>
    </source>
</reference>
<dbReference type="OrthoDB" id="1716616at2"/>
<keyword evidence="3" id="KW-1185">Reference proteome</keyword>
<sequence>MNDLNGIVEPVTPEQFSNTLAKLFVTLLQIVQNFIKPIAGLGIMIAVLLLLVGYVFHVQIAKKMGASILGGVGFVVIIYLLAPYILGVIYNTFGK</sequence>
<keyword evidence="1" id="KW-0812">Transmembrane</keyword>
<feature type="transmembrane region" description="Helical" evidence="1">
    <location>
        <begin position="68"/>
        <end position="90"/>
    </location>
</feature>
<dbReference type="KEGG" id="chd:Calhy_0308"/>
<accession>E4QBF4</accession>
<gene>
    <name evidence="2" type="ordered locus">Calhy_0308</name>
</gene>
<reference evidence="2 3" key="2">
    <citation type="journal article" date="2011" name="J. Bacteriol.">
        <title>Complete genome sequences for the anaerobic, extremely thermophilic plant biomass-degrading bacteria Caldicellulosiruptor hydrothermalis, Caldicellulosiruptor kristjanssonii, Caldicellulosiruptor kronotskyensis, Caldicellulosiruptor owensenis, and Caldicellulosiruptor lactoaceticus.</title>
        <authorList>
            <person name="Blumer-Schuette S.E."/>
            <person name="Ozdemir I."/>
            <person name="Mistry D."/>
            <person name="Lucas S."/>
            <person name="Lapidus A."/>
            <person name="Cheng J.F."/>
            <person name="Goodwin L.A."/>
            <person name="Pitluck S."/>
            <person name="Land M.L."/>
            <person name="Hauser L.J."/>
            <person name="Woyke T."/>
            <person name="Mikhailova N."/>
            <person name="Pati A."/>
            <person name="Kyrpides N.C."/>
            <person name="Ivanova N."/>
            <person name="Detter J.C."/>
            <person name="Walston-Davenport K."/>
            <person name="Han S."/>
            <person name="Adams M.W."/>
            <person name="Kelly R.M."/>
        </authorList>
    </citation>
    <scope>NUCLEOTIDE SEQUENCE [LARGE SCALE GENOMIC DNA]</scope>
    <source>
        <strain evidence="3">DSM 18901 / VKM B-2411 / 108</strain>
    </source>
</reference>